<reference evidence="2 3" key="1">
    <citation type="submission" date="2015-10" db="EMBL/GenBank/DDBJ databases">
        <title>Draft genome sequence of pyrrolomycin-producing Streptomyces vitaminophilus.</title>
        <authorList>
            <person name="Graham D.E."/>
            <person name="Mahan K.M."/>
            <person name="Klingeman D.M."/>
            <person name="Hettich R.L."/>
            <person name="Parry R.J."/>
        </authorList>
    </citation>
    <scope>NUCLEOTIDE SEQUENCE [LARGE SCALE GENOMIC DNA]</scope>
    <source>
        <strain evidence="2 3">ATCC 31673</strain>
    </source>
</reference>
<sequence length="281" mass="31464">MSDRPQRRKPRLRTAGVLRTEWLTPRLIRVVLGGPELADLEVGEYTDHYVKLVFPRPGVEYPRPLDLEAVRAELPPDQWPRTRAYTVRAFDPAALELTIDFVYHGDTGLGGPWAAAARRGDEISFLGPGGAYAPDPAADWHLLVGDTSALPAIAAAVERLPHAVPARVLVEVADAEEELKLDASGDVEVVWVHRAGRPFGEALVEEVRARPLPGGRGQAFVHGEAHFVRNLRRWLRVENQMAPEQLSISGYWRCDVDDEGWRASKKEWNARIDREEEQALR</sequence>
<dbReference type="GO" id="GO:0016491">
    <property type="term" value="F:oxidoreductase activity"/>
    <property type="evidence" value="ECO:0007669"/>
    <property type="project" value="InterPro"/>
</dbReference>
<dbReference type="InterPro" id="IPR007037">
    <property type="entry name" value="SIP_rossman_dom"/>
</dbReference>
<evidence type="ECO:0000259" key="1">
    <source>
        <dbReference type="PROSITE" id="PS51384"/>
    </source>
</evidence>
<dbReference type="Pfam" id="PF04954">
    <property type="entry name" value="SIP"/>
    <property type="match status" value="1"/>
</dbReference>
<dbReference type="PANTHER" id="PTHR30157:SF0">
    <property type="entry name" value="NADPH-DEPENDENT FERRIC-CHELATE REDUCTASE"/>
    <property type="match status" value="1"/>
</dbReference>
<dbReference type="eggNOG" id="COG2375">
    <property type="taxonomic scope" value="Bacteria"/>
</dbReference>
<feature type="domain" description="FAD-binding FR-type" evidence="1">
    <location>
        <begin position="10"/>
        <end position="135"/>
    </location>
</feature>
<evidence type="ECO:0000313" key="3">
    <source>
        <dbReference type="Proteomes" id="UP000050867"/>
    </source>
</evidence>
<dbReference type="InterPro" id="IPR017938">
    <property type="entry name" value="Riboflavin_synthase-like_b-brl"/>
</dbReference>
<dbReference type="FunFam" id="2.40.30.10:FF:000131">
    <property type="entry name" value="NADPH-dependent ferric siderophore reductase"/>
    <property type="match status" value="1"/>
</dbReference>
<dbReference type="InterPro" id="IPR039374">
    <property type="entry name" value="SIP_fam"/>
</dbReference>
<dbReference type="InterPro" id="IPR039261">
    <property type="entry name" value="FNR_nucleotide-bd"/>
</dbReference>
<dbReference type="OrthoDB" id="3291337at2"/>
<name>A0A0T6LWT4_WENVI</name>
<dbReference type="AlphaFoldDB" id="A0A0T6LWT4"/>
<organism evidence="2 3">
    <name type="scientific">Wenjunlia vitaminophila</name>
    <name type="common">Streptomyces vitaminophilus</name>
    <dbReference type="NCBI Taxonomy" id="76728"/>
    <lineage>
        <taxon>Bacteria</taxon>
        <taxon>Bacillati</taxon>
        <taxon>Actinomycetota</taxon>
        <taxon>Actinomycetes</taxon>
        <taxon>Kitasatosporales</taxon>
        <taxon>Streptomycetaceae</taxon>
        <taxon>Wenjunlia</taxon>
    </lineage>
</organism>
<dbReference type="PANTHER" id="PTHR30157">
    <property type="entry name" value="FERRIC REDUCTASE, NADPH-DEPENDENT"/>
    <property type="match status" value="1"/>
</dbReference>
<proteinExistence type="predicted"/>
<evidence type="ECO:0000313" key="2">
    <source>
        <dbReference type="EMBL" id="KRV50517.1"/>
    </source>
</evidence>
<dbReference type="SUPFAM" id="SSF63380">
    <property type="entry name" value="Riboflavin synthase domain-like"/>
    <property type="match status" value="1"/>
</dbReference>
<dbReference type="InterPro" id="IPR013113">
    <property type="entry name" value="SIP_FAD-bd"/>
</dbReference>
<dbReference type="Pfam" id="PF08021">
    <property type="entry name" value="FAD_binding_9"/>
    <property type="match status" value="1"/>
</dbReference>
<dbReference type="EMBL" id="LLZU01000005">
    <property type="protein sequence ID" value="KRV50517.1"/>
    <property type="molecule type" value="Genomic_DNA"/>
</dbReference>
<dbReference type="InterPro" id="IPR017927">
    <property type="entry name" value="FAD-bd_FR_type"/>
</dbReference>
<dbReference type="Proteomes" id="UP000050867">
    <property type="component" value="Unassembled WGS sequence"/>
</dbReference>
<protein>
    <submittedName>
        <fullName evidence="2">FAD-binding protein</fullName>
    </submittedName>
</protein>
<dbReference type="Gene3D" id="3.40.50.80">
    <property type="entry name" value="Nucleotide-binding domain of ferredoxin-NADP reductase (FNR) module"/>
    <property type="match status" value="1"/>
</dbReference>
<dbReference type="Gene3D" id="2.40.30.10">
    <property type="entry name" value="Translation factors"/>
    <property type="match status" value="1"/>
</dbReference>
<accession>A0A0T6LWT4</accession>
<dbReference type="CDD" id="cd06193">
    <property type="entry name" value="siderophore_interacting"/>
    <property type="match status" value="1"/>
</dbReference>
<dbReference type="STRING" id="76728.AQ490_15695"/>
<dbReference type="PROSITE" id="PS51384">
    <property type="entry name" value="FAD_FR"/>
    <property type="match status" value="1"/>
</dbReference>
<gene>
    <name evidence="2" type="ORF">AQ490_15695</name>
</gene>
<comment type="caution">
    <text evidence="2">The sequence shown here is derived from an EMBL/GenBank/DDBJ whole genome shotgun (WGS) entry which is preliminary data.</text>
</comment>
<keyword evidence="3" id="KW-1185">Reference proteome</keyword>